<evidence type="ECO:0000313" key="2">
    <source>
        <dbReference type="Proteomes" id="UP000017861"/>
    </source>
</evidence>
<sequence length="318" mass="34978">MQRHAANNQHANSVAENRRHMRARNGQHAPGQIHAVQHKARGGVAKAVGAAVHNTLLCNQHRVHHSDARARRKSVRHQHAAAGARLKPADQHIGTLASRRVGTPPQNVQARSAQKSAVRQRHVAHAPRHQLHVHHDVRREGHANVAQHRRPETGVHLSIHTNVTHAQVRAVGARWIGNSDRQARIAMAALSARAGAAITRGRRRVRREARRCEGTWVAAVQDGGIVHGRNDVFRLLLAVHSVARGHNRSVCEIAGPFGYQQHCRRDCAGHELVAGNRHHGVAETHRWAYVGKGFRWGFTAEVAAQLQPGVVVDLETGS</sequence>
<comment type="caution">
    <text evidence="1">The sequence shown here is derived from an EMBL/GenBank/DDBJ whole genome shotgun (WGS) entry which is preliminary data.</text>
</comment>
<gene>
    <name evidence="1" type="ORF">TCDM_13646</name>
</gene>
<name>V5AI45_TRYCR</name>
<accession>V5AI45</accession>
<dbReference type="AlphaFoldDB" id="V5AI45"/>
<protein>
    <submittedName>
        <fullName evidence="1">Uncharacterized protein</fullName>
    </submittedName>
</protein>
<dbReference type="VEuPathDB" id="TriTrypDB:TCDM_13646"/>
<dbReference type="Proteomes" id="UP000017861">
    <property type="component" value="Unassembled WGS sequence"/>
</dbReference>
<evidence type="ECO:0000313" key="1">
    <source>
        <dbReference type="EMBL" id="ESS54924.1"/>
    </source>
</evidence>
<organism evidence="1 2">
    <name type="scientific">Trypanosoma cruzi Dm28c</name>
    <dbReference type="NCBI Taxonomy" id="1416333"/>
    <lineage>
        <taxon>Eukaryota</taxon>
        <taxon>Discoba</taxon>
        <taxon>Euglenozoa</taxon>
        <taxon>Kinetoplastea</taxon>
        <taxon>Metakinetoplastina</taxon>
        <taxon>Trypanosomatida</taxon>
        <taxon>Trypanosomatidae</taxon>
        <taxon>Trypanosoma</taxon>
        <taxon>Schizotrypanum</taxon>
    </lineage>
</organism>
<reference evidence="1 2" key="1">
    <citation type="journal article" date="2014" name="Genome Announc.">
        <title>Trypanosoma cruzi Clone Dm28c Draft Genome Sequence.</title>
        <authorList>
            <person name="Grisard E.C."/>
            <person name="Teixeira S.M."/>
            <person name="de Almeida L.G."/>
            <person name="Stoco P.H."/>
            <person name="Gerber A.L."/>
            <person name="Talavera-Lopez C."/>
            <person name="Lima O.C."/>
            <person name="Andersson B."/>
            <person name="de Vasconcelos A.T."/>
        </authorList>
    </citation>
    <scope>NUCLEOTIDE SEQUENCE [LARGE SCALE GENOMIC DNA]</scope>
    <source>
        <strain evidence="1 2">Dm28c</strain>
    </source>
</reference>
<proteinExistence type="predicted"/>
<dbReference type="EMBL" id="AYLP01001169">
    <property type="protein sequence ID" value="ESS54924.1"/>
    <property type="molecule type" value="Genomic_DNA"/>
</dbReference>